<name>A0ABQ6JG53_9ACTN</name>
<accession>A0ABQ6JG53</accession>
<dbReference type="EMBL" id="BSUZ01000001">
    <property type="protein sequence ID" value="GMA86195.1"/>
    <property type="molecule type" value="Genomic_DNA"/>
</dbReference>
<dbReference type="Proteomes" id="UP001157017">
    <property type="component" value="Unassembled WGS sequence"/>
</dbReference>
<sequence length="80" mass="8754">MQVHLPPTAGVSRVRLDGRTVKVADGTEQGWSVLRATLTVPRGETRRLELDLSGGRRMVHVDPPLTTSRTVVTVRPDAAR</sequence>
<protein>
    <recommendedName>
        <fullName evidence="3">DUF4115 domain-containing protein</fullName>
    </recommendedName>
</protein>
<reference evidence="2" key="1">
    <citation type="journal article" date="2019" name="Int. J. Syst. Evol. Microbiol.">
        <title>The Global Catalogue of Microorganisms (GCM) 10K type strain sequencing project: providing services to taxonomists for standard genome sequencing and annotation.</title>
        <authorList>
            <consortium name="The Broad Institute Genomics Platform"/>
            <consortium name="The Broad Institute Genome Sequencing Center for Infectious Disease"/>
            <person name="Wu L."/>
            <person name="Ma J."/>
        </authorList>
    </citation>
    <scope>NUCLEOTIDE SEQUENCE [LARGE SCALE GENOMIC DNA]</scope>
    <source>
        <strain evidence="2">NBRC 108730</strain>
    </source>
</reference>
<evidence type="ECO:0000313" key="2">
    <source>
        <dbReference type="Proteomes" id="UP001157017"/>
    </source>
</evidence>
<proteinExistence type="predicted"/>
<comment type="caution">
    <text evidence="1">The sequence shown here is derived from an EMBL/GenBank/DDBJ whole genome shotgun (WGS) entry which is preliminary data.</text>
</comment>
<organism evidence="1 2">
    <name type="scientific">Angustibacter aerolatus</name>
    <dbReference type="NCBI Taxonomy" id="1162965"/>
    <lineage>
        <taxon>Bacteria</taxon>
        <taxon>Bacillati</taxon>
        <taxon>Actinomycetota</taxon>
        <taxon>Actinomycetes</taxon>
        <taxon>Kineosporiales</taxon>
        <taxon>Kineosporiaceae</taxon>
    </lineage>
</organism>
<keyword evidence="2" id="KW-1185">Reference proteome</keyword>
<evidence type="ECO:0000313" key="1">
    <source>
        <dbReference type="EMBL" id="GMA86195.1"/>
    </source>
</evidence>
<gene>
    <name evidence="1" type="ORF">GCM10025868_14450</name>
</gene>
<evidence type="ECO:0008006" key="3">
    <source>
        <dbReference type="Google" id="ProtNLM"/>
    </source>
</evidence>